<dbReference type="Proteomes" id="UP000275267">
    <property type="component" value="Unassembled WGS sequence"/>
</dbReference>
<dbReference type="EMBL" id="PQIB02000003">
    <property type="protein sequence ID" value="RLN28035.1"/>
    <property type="molecule type" value="Genomic_DNA"/>
</dbReference>
<protein>
    <submittedName>
        <fullName evidence="1">Uncharacterized protein</fullName>
    </submittedName>
</protein>
<organism evidence="1 2">
    <name type="scientific">Panicum miliaceum</name>
    <name type="common">Proso millet</name>
    <name type="synonym">Broomcorn millet</name>
    <dbReference type="NCBI Taxonomy" id="4540"/>
    <lineage>
        <taxon>Eukaryota</taxon>
        <taxon>Viridiplantae</taxon>
        <taxon>Streptophyta</taxon>
        <taxon>Embryophyta</taxon>
        <taxon>Tracheophyta</taxon>
        <taxon>Spermatophyta</taxon>
        <taxon>Magnoliopsida</taxon>
        <taxon>Liliopsida</taxon>
        <taxon>Poales</taxon>
        <taxon>Poaceae</taxon>
        <taxon>PACMAD clade</taxon>
        <taxon>Panicoideae</taxon>
        <taxon>Panicodae</taxon>
        <taxon>Paniceae</taxon>
        <taxon>Panicinae</taxon>
        <taxon>Panicum</taxon>
        <taxon>Panicum sect. Panicum</taxon>
    </lineage>
</organism>
<dbReference type="OrthoDB" id="424012at2759"/>
<name>A0A3L6SWY9_PANMI</name>
<comment type="caution">
    <text evidence="1">The sequence shown here is derived from an EMBL/GenBank/DDBJ whole genome shotgun (WGS) entry which is preliminary data.</text>
</comment>
<accession>A0A3L6SWY9</accession>
<keyword evidence="2" id="KW-1185">Reference proteome</keyword>
<dbReference type="AlphaFoldDB" id="A0A3L6SWY9"/>
<reference evidence="2" key="1">
    <citation type="journal article" date="2019" name="Nat. Commun.">
        <title>The genome of broomcorn millet.</title>
        <authorList>
            <person name="Zou C."/>
            <person name="Miki D."/>
            <person name="Li D."/>
            <person name="Tang Q."/>
            <person name="Xiao L."/>
            <person name="Rajput S."/>
            <person name="Deng P."/>
            <person name="Jia W."/>
            <person name="Huang R."/>
            <person name="Zhang M."/>
            <person name="Sun Y."/>
            <person name="Hu J."/>
            <person name="Fu X."/>
            <person name="Schnable P.S."/>
            <person name="Li F."/>
            <person name="Zhang H."/>
            <person name="Feng B."/>
            <person name="Zhu X."/>
            <person name="Liu R."/>
            <person name="Schnable J.C."/>
            <person name="Zhu J.-K."/>
            <person name="Zhang H."/>
        </authorList>
    </citation>
    <scope>NUCLEOTIDE SEQUENCE [LARGE SCALE GENOMIC DNA]</scope>
</reference>
<gene>
    <name evidence="1" type="ORF">C2845_PM05G16690</name>
</gene>
<evidence type="ECO:0000313" key="2">
    <source>
        <dbReference type="Proteomes" id="UP000275267"/>
    </source>
</evidence>
<sequence length="86" mass="9397">MEGEVDLGDLYGAAAGWVEARTSCPHLGTIAARRCRRPSARAPARLSVLEVWITSLLLEFSAEPWNPHSSIFVNNDVITLLKTGYA</sequence>
<proteinExistence type="predicted"/>
<evidence type="ECO:0000313" key="1">
    <source>
        <dbReference type="EMBL" id="RLN28035.1"/>
    </source>
</evidence>